<dbReference type="OrthoDB" id="4862889at2"/>
<organism evidence="2 4">
    <name type="scientific">Ornithinimicrobium avium</name>
    <dbReference type="NCBI Taxonomy" id="2283195"/>
    <lineage>
        <taxon>Bacteria</taxon>
        <taxon>Bacillati</taxon>
        <taxon>Actinomycetota</taxon>
        <taxon>Actinomycetes</taxon>
        <taxon>Micrococcales</taxon>
        <taxon>Ornithinimicrobiaceae</taxon>
        <taxon>Ornithinimicrobium</taxon>
    </lineage>
</organism>
<dbReference type="KEGG" id="orn:DV701_11060"/>
<protein>
    <submittedName>
        <fullName evidence="2">Uncharacterized protein</fullName>
    </submittedName>
</protein>
<proteinExistence type="predicted"/>
<dbReference type="EMBL" id="CP031229">
    <property type="protein sequence ID" value="AXH96620.1"/>
    <property type="molecule type" value="Genomic_DNA"/>
</dbReference>
<reference evidence="2 4" key="1">
    <citation type="submission" date="2018-07" db="EMBL/GenBank/DDBJ databases">
        <title>Complete genome sequencing of Ornithinimicrobium sp. AMA3305.</title>
        <authorList>
            <person name="Bae J.-W."/>
        </authorList>
    </citation>
    <scope>NUCLEOTIDE SEQUENCE [LARGE SCALE GENOMIC DNA]</scope>
    <source>
        <strain evidence="2 4">AMA3305</strain>
    </source>
</reference>
<gene>
    <name evidence="2" type="ORF">DV701_11060</name>
    <name evidence="3" type="ORF">DV701_11245</name>
</gene>
<dbReference type="EMBL" id="CP031229">
    <property type="protein sequence ID" value="AXH96592.1"/>
    <property type="molecule type" value="Genomic_DNA"/>
</dbReference>
<dbReference type="KEGG" id="orn:DV701_11245"/>
<dbReference type="RefSeq" id="WP_114928357.1">
    <property type="nucleotide sequence ID" value="NZ_CP031229.1"/>
</dbReference>
<dbReference type="AlphaFoldDB" id="A0A345NNI4"/>
<dbReference type="Proteomes" id="UP000253790">
    <property type="component" value="Chromosome"/>
</dbReference>
<evidence type="ECO:0000313" key="4">
    <source>
        <dbReference type="Proteomes" id="UP000253790"/>
    </source>
</evidence>
<accession>A0A345NNI4</accession>
<feature type="region of interest" description="Disordered" evidence="1">
    <location>
        <begin position="1"/>
        <end position="30"/>
    </location>
</feature>
<evidence type="ECO:0000256" key="1">
    <source>
        <dbReference type="SAM" id="MobiDB-lite"/>
    </source>
</evidence>
<keyword evidence="4" id="KW-1185">Reference proteome</keyword>
<evidence type="ECO:0000313" key="3">
    <source>
        <dbReference type="EMBL" id="AXH96620.1"/>
    </source>
</evidence>
<sequence length="201" mass="21137">MDADQPGLFQLPDHQPQVPPQPPQRGKNRQVWQLTATAEVTITDASALQAAARSNEGVVIAASGGDLGVEEAEREAPDAAPDDDVFDALAWLIWPSDGLEEAVEAGALRILSVESEAKGGDSVDHGTATWSVTVKLTDVEALRRLAVRASPGEATEISASLPVAWPRACDPFAPLRSITGITWRPGGVGVEHCPAKAGRSH</sequence>
<name>A0A345NNI4_9MICO</name>
<evidence type="ECO:0000313" key="2">
    <source>
        <dbReference type="EMBL" id="AXH96592.1"/>
    </source>
</evidence>